<evidence type="ECO:0000256" key="1">
    <source>
        <dbReference type="ARBA" id="ARBA00022741"/>
    </source>
</evidence>
<evidence type="ECO:0000313" key="9">
    <source>
        <dbReference type="EMBL" id="RIY41606.1"/>
    </source>
</evidence>
<proteinExistence type="predicted"/>
<keyword evidence="11" id="KW-1185">Reference proteome</keyword>
<dbReference type="EMBL" id="NQYH01000023">
    <property type="protein sequence ID" value="RIY39022.1"/>
    <property type="molecule type" value="Genomic_DNA"/>
</dbReference>
<dbReference type="GO" id="GO:0003746">
    <property type="term" value="F:translation elongation factor activity"/>
    <property type="evidence" value="ECO:0007669"/>
    <property type="project" value="UniProtKB-KW"/>
</dbReference>
<evidence type="ECO:0000256" key="2">
    <source>
        <dbReference type="ARBA" id="ARBA00022768"/>
    </source>
</evidence>
<accession>A0A3A1YVN5</accession>
<comment type="caution">
    <text evidence="9">The sequence shown here is derived from an EMBL/GenBank/DDBJ whole genome shotgun (WGS) entry which is preliminary data.</text>
</comment>
<dbReference type="Pfam" id="PF03143">
    <property type="entry name" value="GTP_EFTU_D3"/>
    <property type="match status" value="1"/>
</dbReference>
<evidence type="ECO:0000313" key="6">
    <source>
        <dbReference type="EMBL" id="RII81659.1"/>
    </source>
</evidence>
<dbReference type="EMBL" id="NQYH01000003">
    <property type="protein sequence ID" value="RIY41606.1"/>
    <property type="molecule type" value="Genomic_DNA"/>
</dbReference>
<reference evidence="10 11" key="1">
    <citation type="submission" date="2017-08" db="EMBL/GenBank/DDBJ databases">
        <title>Pusillimonas indicus sp. nov., a member of the family Alcaligenaceae isolated from surface seawater.</title>
        <authorList>
            <person name="Li J."/>
        </authorList>
    </citation>
    <scope>NUCLEOTIDE SEQUENCE [LARGE SCALE GENOMIC DNA]</scope>
    <source>
        <strain evidence="6 11">17-4A</strain>
        <strain evidence="9 10">L52-1-41</strain>
    </source>
</reference>
<dbReference type="InterPro" id="IPR004160">
    <property type="entry name" value="Transl_elong_EFTu/EF1A_C"/>
</dbReference>
<evidence type="ECO:0000256" key="3">
    <source>
        <dbReference type="ARBA" id="ARBA00022917"/>
    </source>
</evidence>
<evidence type="ECO:0000256" key="4">
    <source>
        <dbReference type="ARBA" id="ARBA00023134"/>
    </source>
</evidence>
<protein>
    <recommendedName>
        <fullName evidence="5">Translation elongation factor EFTu/EF1A C-terminal domain-containing protein</fullName>
    </recommendedName>
</protein>
<evidence type="ECO:0000313" key="11">
    <source>
        <dbReference type="Proteomes" id="UP000266483"/>
    </source>
</evidence>
<dbReference type="SUPFAM" id="SSF50465">
    <property type="entry name" value="EF-Tu/eEF-1alpha/eIF2-gamma C-terminal domain"/>
    <property type="match status" value="1"/>
</dbReference>
<evidence type="ECO:0000313" key="8">
    <source>
        <dbReference type="EMBL" id="RIY39022.1"/>
    </source>
</evidence>
<keyword evidence="3" id="KW-0648">Protein biosynthesis</keyword>
<dbReference type="InterPro" id="IPR009001">
    <property type="entry name" value="Transl_elong_EF1A/Init_IF2_C"/>
</dbReference>
<evidence type="ECO:0000313" key="10">
    <source>
        <dbReference type="Proteomes" id="UP000266206"/>
    </source>
</evidence>
<evidence type="ECO:0000313" key="7">
    <source>
        <dbReference type="EMBL" id="RII83678.1"/>
    </source>
</evidence>
<dbReference type="Proteomes" id="UP000266206">
    <property type="component" value="Unassembled WGS sequence"/>
</dbReference>
<gene>
    <name evidence="7" type="ORF">CJO09_08540</name>
    <name evidence="6" type="ORF">CJO09_15340</name>
    <name evidence="9" type="ORF">CJP73_05230</name>
    <name evidence="8" type="ORF">CJP73_15635</name>
</gene>
<evidence type="ECO:0000259" key="5">
    <source>
        <dbReference type="Pfam" id="PF03143"/>
    </source>
</evidence>
<name>A0A3A1YVN5_9BURK</name>
<dbReference type="EMBL" id="NQOU01000002">
    <property type="protein sequence ID" value="RII83678.1"/>
    <property type="molecule type" value="Genomic_DNA"/>
</dbReference>
<dbReference type="Gene3D" id="2.40.30.10">
    <property type="entry name" value="Translation factors"/>
    <property type="match status" value="1"/>
</dbReference>
<keyword evidence="2" id="KW-0251">Elongation factor</keyword>
<keyword evidence="4" id="KW-0342">GTP-binding</keyword>
<sequence>MRFAIREGGRTVGAGVVAKILK</sequence>
<dbReference type="AlphaFoldDB" id="A0A3A1YVN5"/>
<dbReference type="Proteomes" id="UP000266483">
    <property type="component" value="Unassembled WGS sequence"/>
</dbReference>
<dbReference type="GO" id="GO:0005525">
    <property type="term" value="F:GTP binding"/>
    <property type="evidence" value="ECO:0007669"/>
    <property type="project" value="UniProtKB-KW"/>
</dbReference>
<feature type="domain" description="Translation elongation factor EFTu/EF1A C-terminal" evidence="5">
    <location>
        <begin position="2"/>
        <end position="20"/>
    </location>
</feature>
<organism evidence="9 10">
    <name type="scientific">Neopusillimonas maritima</name>
    <dbReference type="NCBI Taxonomy" id="2026239"/>
    <lineage>
        <taxon>Bacteria</taxon>
        <taxon>Pseudomonadati</taxon>
        <taxon>Pseudomonadota</taxon>
        <taxon>Betaproteobacteria</taxon>
        <taxon>Burkholderiales</taxon>
        <taxon>Alcaligenaceae</taxon>
        <taxon>Neopusillimonas</taxon>
    </lineage>
</organism>
<dbReference type="EMBL" id="NQOU01000013">
    <property type="protein sequence ID" value="RII81659.1"/>
    <property type="molecule type" value="Genomic_DNA"/>
</dbReference>
<keyword evidence="1" id="KW-0547">Nucleotide-binding</keyword>